<gene>
    <name evidence="4" type="ORF">D1B32_04295</name>
</gene>
<proteinExistence type="predicted"/>
<name>A0A417YM60_9BACI</name>
<feature type="transmembrane region" description="Helical" evidence="3">
    <location>
        <begin position="505"/>
        <end position="526"/>
    </location>
</feature>
<accession>A0A417YM60</accession>
<dbReference type="EMBL" id="QWEH01000002">
    <property type="protein sequence ID" value="RHW34393.1"/>
    <property type="molecule type" value="Genomic_DNA"/>
</dbReference>
<feature type="transmembrane region" description="Helical" evidence="3">
    <location>
        <begin position="293"/>
        <end position="320"/>
    </location>
</feature>
<feature type="transmembrane region" description="Helical" evidence="3">
    <location>
        <begin position="561"/>
        <end position="584"/>
    </location>
</feature>
<evidence type="ECO:0000256" key="3">
    <source>
        <dbReference type="SAM" id="Phobius"/>
    </source>
</evidence>
<dbReference type="Proteomes" id="UP000285456">
    <property type="component" value="Unassembled WGS sequence"/>
</dbReference>
<dbReference type="GO" id="GO:0006207">
    <property type="term" value="P:'de novo' pyrimidine nucleobase biosynthetic process"/>
    <property type="evidence" value="ECO:0007669"/>
    <property type="project" value="TreeGrafter"/>
</dbReference>
<protein>
    <submittedName>
        <fullName evidence="4">Dihydroorotate dehydrogenase</fullName>
    </submittedName>
</protein>
<keyword evidence="3" id="KW-1133">Transmembrane helix</keyword>
<comment type="pathway">
    <text evidence="2">Pyrimidine metabolism; UMP biosynthesis via de novo pathway.</text>
</comment>
<dbReference type="SUPFAM" id="SSF51395">
    <property type="entry name" value="FMN-linked oxidoreductases"/>
    <property type="match status" value="1"/>
</dbReference>
<dbReference type="InterPro" id="IPR013785">
    <property type="entry name" value="Aldolase_TIM"/>
</dbReference>
<dbReference type="OrthoDB" id="9802377at2"/>
<dbReference type="GO" id="GO:0004152">
    <property type="term" value="F:dihydroorotate dehydrogenase activity"/>
    <property type="evidence" value="ECO:0007669"/>
    <property type="project" value="TreeGrafter"/>
</dbReference>
<dbReference type="RefSeq" id="WP_118888719.1">
    <property type="nucleotide sequence ID" value="NZ_PHUT01000002.1"/>
</dbReference>
<dbReference type="GO" id="GO:0009220">
    <property type="term" value="P:pyrimidine ribonucleotide biosynthetic process"/>
    <property type="evidence" value="ECO:0007669"/>
    <property type="project" value="TreeGrafter"/>
</dbReference>
<dbReference type="PANTHER" id="PTHR48109">
    <property type="entry name" value="DIHYDROOROTATE DEHYDROGENASE (QUINONE), MITOCHONDRIAL-RELATED"/>
    <property type="match status" value="1"/>
</dbReference>
<feature type="transmembrane region" description="Helical" evidence="3">
    <location>
        <begin position="449"/>
        <end position="475"/>
    </location>
</feature>
<keyword evidence="3" id="KW-0472">Membrane</keyword>
<evidence type="ECO:0000313" key="4">
    <source>
        <dbReference type="EMBL" id="RHW34393.1"/>
    </source>
</evidence>
<feature type="transmembrane region" description="Helical" evidence="3">
    <location>
        <begin position="340"/>
        <end position="362"/>
    </location>
</feature>
<feature type="transmembrane region" description="Helical" evidence="3">
    <location>
        <begin position="383"/>
        <end position="401"/>
    </location>
</feature>
<dbReference type="GO" id="GO:0005886">
    <property type="term" value="C:plasma membrane"/>
    <property type="evidence" value="ECO:0007669"/>
    <property type="project" value="TreeGrafter"/>
</dbReference>
<reference evidence="4 5" key="1">
    <citation type="journal article" date="2007" name="Int. J. Syst. Evol. Microbiol.">
        <title>Oceanobacillus profundus sp. nov., isolated from a deep-sea sediment core.</title>
        <authorList>
            <person name="Kim Y.G."/>
            <person name="Choi D.H."/>
            <person name="Hyun S."/>
            <person name="Cho B.C."/>
        </authorList>
    </citation>
    <scope>NUCLEOTIDE SEQUENCE [LARGE SCALE GENOMIC DNA]</scope>
    <source>
        <strain evidence="4 5">DSM 18246</strain>
    </source>
</reference>
<dbReference type="Gene3D" id="3.20.20.70">
    <property type="entry name" value="Aldolase class I"/>
    <property type="match status" value="2"/>
</dbReference>
<organism evidence="4 5">
    <name type="scientific">Oceanobacillus profundus</name>
    <dbReference type="NCBI Taxonomy" id="372463"/>
    <lineage>
        <taxon>Bacteria</taxon>
        <taxon>Bacillati</taxon>
        <taxon>Bacillota</taxon>
        <taxon>Bacilli</taxon>
        <taxon>Bacillales</taxon>
        <taxon>Bacillaceae</taxon>
        <taxon>Oceanobacillus</taxon>
    </lineage>
</organism>
<dbReference type="InterPro" id="IPR050074">
    <property type="entry name" value="DHO_dehydrogenase"/>
</dbReference>
<sequence>MPDWSYHGIFRPLLNILPPNVSRELIHRGMSFIATLPFQIGPQVIHFLGREENSPLIQKNNHGLTFHNSVGLSGKIDPFLSGTRAFTNLGFGFLEIGPVTAKQTTHFTTPIVDRKAEAIQFPAKVESVGIEKTIDHLHKVKKKQPLFVRLSGTYEELSFMIKRLEQFADGYIIESSFPVLIQETNKPIFFSTVPPSESLIDSSFAGIVLEHTEKDIRLHEKVKKLRNNGYKGTIITSGGIKEPEQAIQLLDAGADFIMLSDGYVFAGPGLTKRINEALLDRLDYSPPQLHGWFAYWLFGLFIMIGGLLALLFSMTTVVLPYDELFLGMKRESIMTFNERIMLFMAHDRMTLAGTMISGGIVYMQLAKHGVKHGLKWAKQAIDIAAIIGFLGIFAFIGFGYFDWLHFVFWLVLLPVYIYGYMKSIGVTGTPSSKNRKNDVIFRRGLFGQLAFVLLGFSFVLGGIIISTIGMTTIFVPTDLAYICMPAEMMNTFNENLLPVLAHDRAGFGSALISVGLLVLMLSLWGFQQGNRWVWWTYLIGGLPAFWAGIYIHFAIGYTTFIHLLPAYIALGLYFIGLILSYTFFNKTEARH</sequence>
<evidence type="ECO:0000313" key="5">
    <source>
        <dbReference type="Proteomes" id="UP000285456"/>
    </source>
</evidence>
<dbReference type="AlphaFoldDB" id="A0A417YM60"/>
<feature type="transmembrane region" description="Helical" evidence="3">
    <location>
        <begin position="407"/>
        <end position="428"/>
    </location>
</feature>
<evidence type="ECO:0000256" key="2">
    <source>
        <dbReference type="ARBA" id="ARBA00004725"/>
    </source>
</evidence>
<keyword evidence="3" id="KW-0812">Transmembrane</keyword>
<evidence type="ECO:0000256" key="1">
    <source>
        <dbReference type="ARBA" id="ARBA00001917"/>
    </source>
</evidence>
<comment type="cofactor">
    <cofactor evidence="1">
        <name>FMN</name>
        <dbReference type="ChEBI" id="CHEBI:58210"/>
    </cofactor>
</comment>
<keyword evidence="5" id="KW-1185">Reference proteome</keyword>
<comment type="caution">
    <text evidence="4">The sequence shown here is derived from an EMBL/GenBank/DDBJ whole genome shotgun (WGS) entry which is preliminary data.</text>
</comment>
<feature type="transmembrane region" description="Helical" evidence="3">
    <location>
        <begin position="533"/>
        <end position="555"/>
    </location>
</feature>
<dbReference type="PANTHER" id="PTHR48109:SF4">
    <property type="entry name" value="DIHYDROOROTATE DEHYDROGENASE (QUINONE), MITOCHONDRIAL"/>
    <property type="match status" value="1"/>
</dbReference>